<dbReference type="Pfam" id="PF19026">
    <property type="entry name" value="UBA_HYPK"/>
    <property type="match status" value="1"/>
</dbReference>
<keyword evidence="11" id="KW-1185">Reference proteome</keyword>
<evidence type="ECO:0000256" key="3">
    <source>
        <dbReference type="ARBA" id="ARBA00006592"/>
    </source>
</evidence>
<dbReference type="GO" id="GO:0006412">
    <property type="term" value="P:translation"/>
    <property type="evidence" value="ECO:0007669"/>
    <property type="project" value="InterPro"/>
</dbReference>
<dbReference type="InterPro" id="IPR044034">
    <property type="entry name" value="NAC-like_UBA"/>
</dbReference>
<dbReference type="InterPro" id="IPR002784">
    <property type="entry name" value="Ribosomal_eL14_dom"/>
</dbReference>
<evidence type="ECO:0000313" key="10">
    <source>
        <dbReference type="EMBL" id="CCE33521.1"/>
    </source>
</evidence>
<proteinExistence type="inferred from homology"/>
<dbReference type="FunFam" id="2.20.70.30:FF:000002">
    <property type="entry name" value="Nascent polypeptide-associated complex (NAC), alpha subunit"/>
    <property type="match status" value="1"/>
</dbReference>
<comment type="similarity">
    <text evidence="4">Belongs to the NAC-alpha family.</text>
</comment>
<accession>M1W4I5</accession>
<dbReference type="CDD" id="cd14358">
    <property type="entry name" value="UBA_NAC_euk"/>
    <property type="match status" value="1"/>
</dbReference>
<dbReference type="InterPro" id="IPR008991">
    <property type="entry name" value="Translation_prot_SH3-like_sf"/>
</dbReference>
<name>M1W4I5_CLAP2</name>
<dbReference type="Gene3D" id="1.10.8.10">
    <property type="entry name" value="DNA helicase RuvA subunit, C-terminal domain"/>
    <property type="match status" value="1"/>
</dbReference>
<comment type="caution">
    <text evidence="10">The sequence shown here is derived from an EMBL/GenBank/DDBJ whole genome shotgun (WGS) entry which is preliminary data.</text>
</comment>
<dbReference type="InterPro" id="IPR002715">
    <property type="entry name" value="Nas_poly-pep-assoc_cplx_dom"/>
</dbReference>
<dbReference type="GO" id="GO:0005634">
    <property type="term" value="C:nucleus"/>
    <property type="evidence" value="ECO:0007669"/>
    <property type="project" value="UniProtKB-SubCell"/>
</dbReference>
<dbReference type="eggNOG" id="KOG2239">
    <property type="taxonomic scope" value="Eukaryota"/>
</dbReference>
<dbReference type="SMART" id="SM01407">
    <property type="entry name" value="NAC"/>
    <property type="match status" value="1"/>
</dbReference>
<feature type="region of interest" description="Disordered" evidence="8">
    <location>
        <begin position="336"/>
        <end position="385"/>
    </location>
</feature>
<evidence type="ECO:0000256" key="2">
    <source>
        <dbReference type="ARBA" id="ARBA00004496"/>
    </source>
</evidence>
<evidence type="ECO:0000256" key="7">
    <source>
        <dbReference type="ARBA" id="ARBA00030300"/>
    </source>
</evidence>
<comment type="similarity">
    <text evidence="3">Belongs to the eukaryotic ribosomal protein eL14 family.</text>
</comment>
<feature type="compositionally biased region" description="Acidic residues" evidence="8">
    <location>
        <begin position="235"/>
        <end position="250"/>
    </location>
</feature>
<dbReference type="InterPro" id="IPR038187">
    <property type="entry name" value="NAC_A/B_dom_sf"/>
</dbReference>
<reference evidence="10 11" key="1">
    <citation type="journal article" date="2013" name="PLoS Genet.">
        <title>Plant-symbiotic fungi as chemical engineers: Multi-genome analysis of the Clavicipitaceae reveals dynamics of alkaloid loci.</title>
        <authorList>
            <person name="Schardl C.L."/>
            <person name="Young C.A."/>
            <person name="Hesse U."/>
            <person name="Amyotte S.G."/>
            <person name="Andreeva K."/>
            <person name="Calie P.J."/>
            <person name="Fleetwood D.J."/>
            <person name="Haws D.C."/>
            <person name="Moore N."/>
            <person name="Oeser B."/>
            <person name="Panaccione D.G."/>
            <person name="Schweri K.K."/>
            <person name="Voisey C.R."/>
            <person name="Farman M.L."/>
            <person name="Jaromczyk J.W."/>
            <person name="Roe B.A."/>
            <person name="O'Sullivan D.M."/>
            <person name="Scott B."/>
            <person name="Tudzynski P."/>
            <person name="An Z."/>
            <person name="Arnaoudova E.G."/>
            <person name="Bullock C.T."/>
            <person name="Charlton N.D."/>
            <person name="Chen L."/>
            <person name="Cox M."/>
            <person name="Dinkins R.D."/>
            <person name="Florea S."/>
            <person name="Glenn A.E."/>
            <person name="Gordon A."/>
            <person name="Gueldener U."/>
            <person name="Harris D.R."/>
            <person name="Hollin W."/>
            <person name="Jaromczyk J."/>
            <person name="Johnson R.D."/>
            <person name="Khan A.K."/>
            <person name="Leistner E."/>
            <person name="Leuchtmann A."/>
            <person name="Li C."/>
            <person name="Liu J."/>
            <person name="Liu J."/>
            <person name="Liu M."/>
            <person name="Mace W."/>
            <person name="Machado C."/>
            <person name="Nagabhyru P."/>
            <person name="Pan J."/>
            <person name="Schmid J."/>
            <person name="Sugawara K."/>
            <person name="Steiner U."/>
            <person name="Takach J.E."/>
            <person name="Tanaka E."/>
            <person name="Webb J.S."/>
            <person name="Wilson E.V."/>
            <person name="Wiseman J.L."/>
            <person name="Yoshida R."/>
            <person name="Zeng Z."/>
        </authorList>
    </citation>
    <scope>NUCLEOTIDE SEQUENCE [LARGE SCALE GENOMIC DNA]</scope>
    <source>
        <strain evidence="10 11">20.1</strain>
    </source>
</reference>
<evidence type="ECO:0000259" key="9">
    <source>
        <dbReference type="PROSITE" id="PS51151"/>
    </source>
</evidence>
<comment type="subcellular location">
    <subcellularLocation>
        <location evidence="2">Cytoplasm</location>
    </subcellularLocation>
    <subcellularLocation>
        <location evidence="1">Nucleus</location>
    </subcellularLocation>
</comment>
<dbReference type="Gene3D" id="2.20.70.30">
    <property type="entry name" value="Nascent polypeptide-associated complex domain"/>
    <property type="match status" value="1"/>
</dbReference>
<dbReference type="GO" id="GO:0005840">
    <property type="term" value="C:ribosome"/>
    <property type="evidence" value="ECO:0007669"/>
    <property type="project" value="InterPro"/>
</dbReference>
<feature type="region of interest" description="Disordered" evidence="8">
    <location>
        <begin position="213"/>
        <end position="266"/>
    </location>
</feature>
<sequence>MAALGETKSPEAFGLGHRIDFCPHPNSRADQKVIGDFRGVASDKSPSIQRTTTRLRLLNTVTMGEAVIEGSNWRLVEVGRVVAINGDHPYAGRLAAIVEIIDHKRVLVDGPSADPALSVPRQSVPLAKCLLSQFVVEGLLRGSRNGIVKKLWEKNEIDAKWKESNWAKKRDQIQRRKNLTDFDRFKVMRLKKQRRFEERKALAKTTTAQYTVNKKMANPRIEELPDEETQRPTVEEQEDSSDESDAEDGEGNLPAGSTAVIHNRNEKKARKAIEKLHLTRVPGITRVTLRRPKNILFVINNPEVYKSPNSNTYIVFGEAKIEDVNATAQQAAAAQMAAANAEGDHAGHNHGESSKAVESGDAKKEEEEEEDDDEEVDADGLEDKDIELVMTQASVSRKKAIKALKENDNDIVNSIMALSI</sequence>
<dbReference type="GO" id="GO:0005854">
    <property type="term" value="C:nascent polypeptide-associated complex"/>
    <property type="evidence" value="ECO:0007669"/>
    <property type="project" value="InterPro"/>
</dbReference>
<evidence type="ECO:0000256" key="1">
    <source>
        <dbReference type="ARBA" id="ARBA00004123"/>
    </source>
</evidence>
<dbReference type="GO" id="GO:0003735">
    <property type="term" value="F:structural constituent of ribosome"/>
    <property type="evidence" value="ECO:0007669"/>
    <property type="project" value="InterPro"/>
</dbReference>
<dbReference type="InterPro" id="IPR014722">
    <property type="entry name" value="Rib_uL2_dom2"/>
</dbReference>
<dbReference type="HOGENOM" id="CLU_790186_0_0_1"/>
<evidence type="ECO:0000256" key="4">
    <source>
        <dbReference type="ARBA" id="ARBA00009882"/>
    </source>
</evidence>
<dbReference type="OrthoDB" id="1875589at2759"/>
<dbReference type="STRING" id="1111077.M1W4I5"/>
<evidence type="ECO:0000313" key="11">
    <source>
        <dbReference type="Proteomes" id="UP000016801"/>
    </source>
</evidence>
<dbReference type="eggNOG" id="KOG3421">
    <property type="taxonomic scope" value="Eukaryota"/>
</dbReference>
<feature type="compositionally biased region" description="Basic and acidic residues" evidence="8">
    <location>
        <begin position="342"/>
        <end position="365"/>
    </location>
</feature>
<dbReference type="VEuPathDB" id="FungiDB:CPUR_07446"/>
<keyword evidence="6" id="KW-0813">Transport</keyword>
<gene>
    <name evidence="10" type="ORF">CPUR_07446</name>
</gene>
<feature type="domain" description="NAC-A/B" evidence="9">
    <location>
        <begin position="263"/>
        <end position="328"/>
    </location>
</feature>
<dbReference type="PROSITE" id="PS51151">
    <property type="entry name" value="NAC_AB"/>
    <property type="match status" value="1"/>
</dbReference>
<dbReference type="Gene3D" id="6.10.250.2270">
    <property type="match status" value="1"/>
</dbReference>
<dbReference type="SUPFAM" id="SSF50104">
    <property type="entry name" value="Translation proteins SH3-like domain"/>
    <property type="match status" value="1"/>
</dbReference>
<dbReference type="CDD" id="cd22054">
    <property type="entry name" value="NAC_NACA"/>
    <property type="match status" value="1"/>
</dbReference>
<organism evidence="10 11">
    <name type="scientific">Claviceps purpurea (strain 20.1)</name>
    <name type="common">Ergot fungus</name>
    <name type="synonym">Sphacelia segetum</name>
    <dbReference type="NCBI Taxonomy" id="1111077"/>
    <lineage>
        <taxon>Eukaryota</taxon>
        <taxon>Fungi</taxon>
        <taxon>Dikarya</taxon>
        <taxon>Ascomycota</taxon>
        <taxon>Pezizomycotina</taxon>
        <taxon>Sordariomycetes</taxon>
        <taxon>Hypocreomycetidae</taxon>
        <taxon>Hypocreales</taxon>
        <taxon>Clavicipitaceae</taxon>
        <taxon>Claviceps</taxon>
    </lineage>
</organism>
<protein>
    <recommendedName>
        <fullName evidence="5">Nascent polypeptide-associated complex subunit alpha</fullName>
    </recommendedName>
    <alternativeName>
        <fullName evidence="7">Alpha-NAC</fullName>
    </alternativeName>
</protein>
<dbReference type="GO" id="GO:0015031">
    <property type="term" value="P:protein transport"/>
    <property type="evidence" value="ECO:0007669"/>
    <property type="project" value="UniProtKB-KW"/>
</dbReference>
<feature type="compositionally biased region" description="Acidic residues" evidence="8">
    <location>
        <begin position="366"/>
        <end position="380"/>
    </location>
</feature>
<dbReference type="Pfam" id="PF01849">
    <property type="entry name" value="NAC"/>
    <property type="match status" value="1"/>
</dbReference>
<dbReference type="Proteomes" id="UP000016801">
    <property type="component" value="Unassembled WGS sequence"/>
</dbReference>
<evidence type="ECO:0000256" key="8">
    <source>
        <dbReference type="SAM" id="MobiDB-lite"/>
    </source>
</evidence>
<dbReference type="Pfam" id="PF01929">
    <property type="entry name" value="Ribosomal_L14e"/>
    <property type="match status" value="1"/>
</dbReference>
<keyword evidence="6" id="KW-0653">Protein transport</keyword>
<dbReference type="AlphaFoldDB" id="M1W4I5"/>
<dbReference type="EMBL" id="CAGA01000060">
    <property type="protein sequence ID" value="CCE33521.1"/>
    <property type="molecule type" value="Genomic_DNA"/>
</dbReference>
<dbReference type="Gene3D" id="2.30.30.30">
    <property type="match status" value="1"/>
</dbReference>
<dbReference type="CDD" id="cd23702">
    <property type="entry name" value="eL14"/>
    <property type="match status" value="1"/>
</dbReference>
<evidence type="ECO:0000256" key="5">
    <source>
        <dbReference type="ARBA" id="ARBA00014437"/>
    </source>
</evidence>
<dbReference type="InterPro" id="IPR016641">
    <property type="entry name" value="EGD2/NACA0like"/>
</dbReference>
<dbReference type="PANTHER" id="PTHR21713">
    <property type="entry name" value="NASCENT POLYPEPTIDE ASSOCIATED COMPLEX ALPHA SUBUNIT-RELATED"/>
    <property type="match status" value="1"/>
</dbReference>
<evidence type="ECO:0000256" key="6">
    <source>
        <dbReference type="ARBA" id="ARBA00022927"/>
    </source>
</evidence>
<feature type="compositionally biased region" description="Basic and acidic residues" evidence="8">
    <location>
        <begin position="220"/>
        <end position="234"/>
    </location>
</feature>